<keyword evidence="2" id="KW-1185">Reference proteome</keyword>
<dbReference type="Proteomes" id="UP000485058">
    <property type="component" value="Unassembled WGS sequence"/>
</dbReference>
<evidence type="ECO:0000313" key="2">
    <source>
        <dbReference type="Proteomes" id="UP000485058"/>
    </source>
</evidence>
<name>A0A699ZJT4_HAELA</name>
<evidence type="ECO:0000313" key="1">
    <source>
        <dbReference type="EMBL" id="GFH18818.1"/>
    </source>
</evidence>
<protein>
    <submittedName>
        <fullName evidence="1">Uncharacterized protein</fullName>
    </submittedName>
</protein>
<proteinExistence type="predicted"/>
<dbReference type="EMBL" id="BLLF01001362">
    <property type="protein sequence ID" value="GFH18818.1"/>
    <property type="molecule type" value="Genomic_DNA"/>
</dbReference>
<gene>
    <name evidence="1" type="ORF">HaLaN_15682</name>
</gene>
<comment type="caution">
    <text evidence="1">The sequence shown here is derived from an EMBL/GenBank/DDBJ whole genome shotgun (WGS) entry which is preliminary data.</text>
</comment>
<sequence length="83" mass="9012">MHSCLTCQETGDDDQLLYQADSDNVVGAHSEAFHLVCVVVWANLGRPSDPNALGSSGLGAAIAGRRWKRKQGSRTYKTYKSSQ</sequence>
<feature type="non-terminal residue" evidence="1">
    <location>
        <position position="1"/>
    </location>
</feature>
<accession>A0A699ZJT4</accession>
<reference evidence="1 2" key="1">
    <citation type="submission" date="2020-02" db="EMBL/GenBank/DDBJ databases">
        <title>Draft genome sequence of Haematococcus lacustris strain NIES-144.</title>
        <authorList>
            <person name="Morimoto D."/>
            <person name="Nakagawa S."/>
            <person name="Yoshida T."/>
            <person name="Sawayama S."/>
        </authorList>
    </citation>
    <scope>NUCLEOTIDE SEQUENCE [LARGE SCALE GENOMIC DNA]</scope>
    <source>
        <strain evidence="1 2">NIES-144</strain>
    </source>
</reference>
<organism evidence="1 2">
    <name type="scientific">Haematococcus lacustris</name>
    <name type="common">Green alga</name>
    <name type="synonym">Haematococcus pluvialis</name>
    <dbReference type="NCBI Taxonomy" id="44745"/>
    <lineage>
        <taxon>Eukaryota</taxon>
        <taxon>Viridiplantae</taxon>
        <taxon>Chlorophyta</taxon>
        <taxon>core chlorophytes</taxon>
        <taxon>Chlorophyceae</taxon>
        <taxon>CS clade</taxon>
        <taxon>Chlamydomonadales</taxon>
        <taxon>Haematococcaceae</taxon>
        <taxon>Haematococcus</taxon>
    </lineage>
</organism>
<feature type="non-terminal residue" evidence="1">
    <location>
        <position position="83"/>
    </location>
</feature>
<dbReference type="AlphaFoldDB" id="A0A699ZJT4"/>